<feature type="transmembrane region" description="Helical" evidence="4">
    <location>
        <begin position="313"/>
        <end position="331"/>
    </location>
</feature>
<accession>A0AB35U008</accession>
<dbReference type="PROSITE" id="PS51103">
    <property type="entry name" value="PTS_EIIC_TYPE_1"/>
    <property type="match status" value="1"/>
</dbReference>
<keyword evidence="1" id="KW-0813">Transport</keyword>
<feature type="transmembrane region" description="Helical" evidence="4">
    <location>
        <begin position="283"/>
        <end position="301"/>
    </location>
</feature>
<protein>
    <recommendedName>
        <fullName evidence="5">PTS EIIC type-1 domain-containing protein</fullName>
    </recommendedName>
</protein>
<dbReference type="PANTHER" id="PTHR30009">
    <property type="entry name" value="CYTOCHROME C-TYPE SYNTHESIS PROTEIN AND PTS TRANSMEMBRANE COMPONENT"/>
    <property type="match status" value="1"/>
</dbReference>
<feature type="transmembrane region" description="Helical" evidence="4">
    <location>
        <begin position="84"/>
        <end position="103"/>
    </location>
</feature>
<keyword evidence="7" id="KW-1185">Reference proteome</keyword>
<keyword evidence="4" id="KW-1133">Transmembrane helix</keyword>
<feature type="transmembrane region" description="Helical" evidence="4">
    <location>
        <begin position="134"/>
        <end position="154"/>
    </location>
</feature>
<evidence type="ECO:0000256" key="3">
    <source>
        <dbReference type="ARBA" id="ARBA00022683"/>
    </source>
</evidence>
<feature type="domain" description="PTS EIIC type-1" evidence="5">
    <location>
        <begin position="1"/>
        <end position="431"/>
    </location>
</feature>
<evidence type="ECO:0000256" key="2">
    <source>
        <dbReference type="ARBA" id="ARBA00022597"/>
    </source>
</evidence>
<dbReference type="RefSeq" id="WP_370595367.1">
    <property type="nucleotide sequence ID" value="NZ_JALBUR010000002.1"/>
</dbReference>
<dbReference type="PANTHER" id="PTHR30009:SF8">
    <property type="entry name" value="PTS SYSTEM, IIBC COMPONENT"/>
    <property type="match status" value="1"/>
</dbReference>
<feature type="transmembrane region" description="Helical" evidence="4">
    <location>
        <begin position="400"/>
        <end position="419"/>
    </location>
</feature>
<keyword evidence="4" id="KW-0472">Membrane</keyword>
<evidence type="ECO:0000259" key="5">
    <source>
        <dbReference type="PROSITE" id="PS51103"/>
    </source>
</evidence>
<name>A0AB35U008_9FIRM</name>
<dbReference type="InterPro" id="IPR013013">
    <property type="entry name" value="PTS_EIIC_1"/>
</dbReference>
<dbReference type="GO" id="GO:0090563">
    <property type="term" value="F:protein-phosphocysteine-sugar phosphotransferase activity"/>
    <property type="evidence" value="ECO:0007669"/>
    <property type="project" value="TreeGrafter"/>
</dbReference>
<evidence type="ECO:0000256" key="4">
    <source>
        <dbReference type="SAM" id="Phobius"/>
    </source>
</evidence>
<gene>
    <name evidence="6" type="ORF">MOZ60_01325</name>
</gene>
<evidence type="ECO:0000313" key="7">
    <source>
        <dbReference type="Proteomes" id="UP001286174"/>
    </source>
</evidence>
<evidence type="ECO:0000313" key="6">
    <source>
        <dbReference type="EMBL" id="MDX8418730.1"/>
    </source>
</evidence>
<feature type="transmembrane region" description="Helical" evidence="4">
    <location>
        <begin position="20"/>
        <end position="41"/>
    </location>
</feature>
<dbReference type="EMBL" id="JALBUR010000002">
    <property type="protein sequence ID" value="MDX8418730.1"/>
    <property type="molecule type" value="Genomic_DNA"/>
</dbReference>
<keyword evidence="3" id="KW-0598">Phosphotransferase system</keyword>
<reference evidence="6 7" key="1">
    <citation type="submission" date="2022-03" db="EMBL/GenBank/DDBJ databases">
        <title>Novel taxa within the pig intestine.</title>
        <authorList>
            <person name="Wylensek D."/>
            <person name="Bishof K."/>
            <person name="Afrizal A."/>
            <person name="Clavel T."/>
        </authorList>
    </citation>
    <scope>NUCLEOTIDE SEQUENCE [LARGE SCALE GENOMIC DNA]</scope>
    <source>
        <strain evidence="6 7">CLA-KB-P133</strain>
    </source>
</reference>
<dbReference type="Proteomes" id="UP001286174">
    <property type="component" value="Unassembled WGS sequence"/>
</dbReference>
<feature type="transmembrane region" description="Helical" evidence="4">
    <location>
        <begin position="47"/>
        <end position="72"/>
    </location>
</feature>
<feature type="transmembrane region" description="Helical" evidence="4">
    <location>
        <begin position="364"/>
        <end position="388"/>
    </location>
</feature>
<dbReference type="GO" id="GO:0008982">
    <property type="term" value="F:protein-N(PI)-phosphohistidine-sugar phosphotransferase activity"/>
    <property type="evidence" value="ECO:0007669"/>
    <property type="project" value="InterPro"/>
</dbReference>
<comment type="caution">
    <text evidence="6">The sequence shown here is derived from an EMBL/GenBank/DDBJ whole genome shotgun (WGS) entry which is preliminary data.</text>
</comment>
<dbReference type="InterPro" id="IPR050429">
    <property type="entry name" value="PTS_Glucose_EIICBA"/>
</dbReference>
<dbReference type="InterPro" id="IPR036878">
    <property type="entry name" value="Glu_permease_IIB"/>
</dbReference>
<feature type="transmembrane region" description="Helical" evidence="4">
    <location>
        <begin position="174"/>
        <end position="195"/>
    </location>
</feature>
<feature type="transmembrane region" description="Helical" evidence="4">
    <location>
        <begin position="337"/>
        <end position="357"/>
    </location>
</feature>
<keyword evidence="2" id="KW-0762">Sugar transport</keyword>
<keyword evidence="4" id="KW-0812">Transmembrane</keyword>
<proteinExistence type="predicted"/>
<dbReference type="GO" id="GO:0005886">
    <property type="term" value="C:plasma membrane"/>
    <property type="evidence" value="ECO:0007669"/>
    <property type="project" value="TreeGrafter"/>
</dbReference>
<dbReference type="AlphaFoldDB" id="A0AB35U008"/>
<sequence length="516" mass="56259">MQKIWHSFYELLKTPLEIMVVGYVFLGIGNLLVNPVFSILYTVHSGWLTTAAMILSRTGSFLIVNFPLLFLIRLVSRRSSSYTTVLAAIGGYAAFLSATMVLHSNSLPASAYSSILGISMSQSVKYSSQTVTVYPLQTGVFAMAIVAAVTIFCFRHTKNVPEQGSHFSFSSVVFVKTVLLSALCGIVIALVWPYLVAVLNRGISFLASDTSSSVMLGFYGVLDRIFGVLNLGTLFRTPFWYSTQGGSWVSAAGTTITGDASVWTAQYSAGALNGMAGRYFTPYYILNIFAVPGLLWGTLSLTTDRTIRRRQALTVFLLTIVSLFSGILLPAEIALLFVAPLLFVIHLGLTGILFALLQGLQIYLGYYTTSSLTMVAMPGTLMELLAYLQTESLRSSILKLVLIGAVCFLVWFAASRLYFRYLALDLFKGGRAKELILETERAVGGLSNIVRADSSFDTLYISLYDQSMIDTERLIRLGGVRVLETPDGVAVTCGPVSTMAARSIRNGIRSGVRDTM</sequence>
<dbReference type="SUPFAM" id="SSF55604">
    <property type="entry name" value="Glucose permease domain IIB"/>
    <property type="match status" value="1"/>
</dbReference>
<dbReference type="GO" id="GO:0009401">
    <property type="term" value="P:phosphoenolpyruvate-dependent sugar phosphotransferase system"/>
    <property type="evidence" value="ECO:0007669"/>
    <property type="project" value="UniProtKB-KW"/>
</dbReference>
<evidence type="ECO:0000256" key="1">
    <source>
        <dbReference type="ARBA" id="ARBA00022448"/>
    </source>
</evidence>
<organism evidence="6 7">
    <name type="scientific">Grylomicrobium aquisgranensis</name>
    <dbReference type="NCBI Taxonomy" id="2926318"/>
    <lineage>
        <taxon>Bacteria</taxon>
        <taxon>Bacillati</taxon>
        <taxon>Bacillota</taxon>
        <taxon>Erysipelotrichia</taxon>
        <taxon>Erysipelotrichales</taxon>
        <taxon>Erysipelotrichaceae</taxon>
        <taxon>Grylomicrobium</taxon>
    </lineage>
</organism>